<dbReference type="InterPro" id="IPR036779">
    <property type="entry name" value="LysM_dom_sf"/>
</dbReference>
<evidence type="ECO:0000256" key="5">
    <source>
        <dbReference type="SAM" id="MobiDB-lite"/>
    </source>
</evidence>
<protein>
    <recommendedName>
        <fullName evidence="7">LysM domain-containing protein</fullName>
    </recommendedName>
</protein>
<gene>
    <name evidence="8" type="ORF">NEMBOFW57_009355</name>
</gene>
<evidence type="ECO:0000256" key="1">
    <source>
        <dbReference type="ARBA" id="ARBA00022669"/>
    </source>
</evidence>
<feature type="compositionally biased region" description="Low complexity" evidence="5">
    <location>
        <begin position="86"/>
        <end position="104"/>
    </location>
</feature>
<feature type="compositionally biased region" description="Low complexity" evidence="5">
    <location>
        <begin position="115"/>
        <end position="137"/>
    </location>
</feature>
<proteinExistence type="inferred from homology"/>
<dbReference type="InterPro" id="IPR018392">
    <property type="entry name" value="LysM"/>
</dbReference>
<evidence type="ECO:0000313" key="8">
    <source>
        <dbReference type="EMBL" id="KAG7284744.1"/>
    </source>
</evidence>
<name>A0AAD4ENY5_9PEZI</name>
<dbReference type="PANTHER" id="PTHR34997">
    <property type="entry name" value="AM15"/>
    <property type="match status" value="1"/>
</dbReference>
<dbReference type="PROSITE" id="PS51782">
    <property type="entry name" value="LYSM"/>
    <property type="match status" value="4"/>
</dbReference>
<feature type="chain" id="PRO_5042267902" description="LysM domain-containing protein" evidence="6">
    <location>
        <begin position="21"/>
        <end position="444"/>
    </location>
</feature>
<evidence type="ECO:0000256" key="2">
    <source>
        <dbReference type="ARBA" id="ARBA00022729"/>
    </source>
</evidence>
<dbReference type="CDD" id="cd00118">
    <property type="entry name" value="LysM"/>
    <property type="match status" value="1"/>
</dbReference>
<dbReference type="Pfam" id="PF01476">
    <property type="entry name" value="LysM"/>
    <property type="match status" value="1"/>
</dbReference>
<comment type="caution">
    <text evidence="8">The sequence shown here is derived from an EMBL/GenBank/DDBJ whole genome shotgun (WGS) entry which is preliminary data.</text>
</comment>
<organism evidence="8 9">
    <name type="scientific">Staphylotrichum longicolle</name>
    <dbReference type="NCBI Taxonomy" id="669026"/>
    <lineage>
        <taxon>Eukaryota</taxon>
        <taxon>Fungi</taxon>
        <taxon>Dikarya</taxon>
        <taxon>Ascomycota</taxon>
        <taxon>Pezizomycotina</taxon>
        <taxon>Sordariomycetes</taxon>
        <taxon>Sordariomycetidae</taxon>
        <taxon>Sordariales</taxon>
        <taxon>Chaetomiaceae</taxon>
        <taxon>Staphylotrichum</taxon>
    </lineage>
</organism>
<dbReference type="SUPFAM" id="SSF54106">
    <property type="entry name" value="LysM domain"/>
    <property type="match status" value="1"/>
</dbReference>
<feature type="signal peptide" evidence="6">
    <location>
        <begin position="1"/>
        <end position="20"/>
    </location>
</feature>
<dbReference type="EMBL" id="JAHCVI010000005">
    <property type="protein sequence ID" value="KAG7284744.1"/>
    <property type="molecule type" value="Genomic_DNA"/>
</dbReference>
<dbReference type="Proteomes" id="UP001197093">
    <property type="component" value="Unassembled WGS sequence"/>
</dbReference>
<feature type="domain" description="LysM" evidence="7">
    <location>
        <begin position="159"/>
        <end position="205"/>
    </location>
</feature>
<dbReference type="GO" id="GO:0008061">
    <property type="term" value="F:chitin binding"/>
    <property type="evidence" value="ECO:0007669"/>
    <property type="project" value="UniProtKB-KW"/>
</dbReference>
<feature type="domain" description="LysM" evidence="7">
    <location>
        <begin position="393"/>
        <end position="441"/>
    </location>
</feature>
<feature type="compositionally biased region" description="Polar residues" evidence="5">
    <location>
        <begin position="138"/>
        <end position="147"/>
    </location>
</feature>
<evidence type="ECO:0000256" key="3">
    <source>
        <dbReference type="ARBA" id="ARBA00023026"/>
    </source>
</evidence>
<keyword evidence="2 6" id="KW-0732">Signal</keyword>
<evidence type="ECO:0000313" key="9">
    <source>
        <dbReference type="Proteomes" id="UP001197093"/>
    </source>
</evidence>
<feature type="domain" description="LysM" evidence="7">
    <location>
        <begin position="28"/>
        <end position="75"/>
    </location>
</feature>
<comment type="similarity">
    <text evidence="4">Belongs to the secreted LysM effector family.</text>
</comment>
<dbReference type="Gene3D" id="3.10.350.10">
    <property type="entry name" value="LysM domain"/>
    <property type="match status" value="5"/>
</dbReference>
<keyword evidence="9" id="KW-1185">Reference proteome</keyword>
<evidence type="ECO:0000259" key="7">
    <source>
        <dbReference type="PROSITE" id="PS51782"/>
    </source>
</evidence>
<evidence type="ECO:0000256" key="6">
    <source>
        <dbReference type="SAM" id="SignalP"/>
    </source>
</evidence>
<reference evidence="8" key="1">
    <citation type="submission" date="2023-02" db="EMBL/GenBank/DDBJ databases">
        <authorList>
            <person name="Palmer J.M."/>
        </authorList>
    </citation>
    <scope>NUCLEOTIDE SEQUENCE</scope>
    <source>
        <strain evidence="8">FW57</strain>
    </source>
</reference>
<feature type="compositionally biased region" description="Polar residues" evidence="5">
    <location>
        <begin position="105"/>
        <end position="114"/>
    </location>
</feature>
<feature type="region of interest" description="Disordered" evidence="5">
    <location>
        <begin position="78"/>
        <end position="147"/>
    </location>
</feature>
<feature type="domain" description="LysM" evidence="7">
    <location>
        <begin position="236"/>
        <end position="282"/>
    </location>
</feature>
<dbReference type="InterPro" id="IPR052210">
    <property type="entry name" value="LysM1-like"/>
</dbReference>
<keyword evidence="1" id="KW-0147">Chitin-binding</keyword>
<dbReference type="AlphaFoldDB" id="A0AAD4ENY5"/>
<sequence>MKPQCILVAGLALATAHARGLWVREFTCAFRDKPRDSTATCEGFAASWGASVSDFIKWNPGVTCPGLDTSKEYCVIGSGSDDPPATTQRLPTTLSSTTSTKPSTAVQSSTTAKPSTTAEFSTATKSSTTTTKSSTTTVPGNGVSTPLPTQDGIVGNCNKFHLVEVGESCASIASLYSISSAQFTQWNPAAKSDCTGLWASTYACVGIIGGATPTKSENGITTPVPAHPGMVSNCNKFVKVNPGDTCDGISFWNGVGGGQWVKLWNGVSEDCANLRVNTYACIGVIQDTPTPTKAGNGIATPSPTQPGMVSNCNKFVKVNPGDTCDIVAFFNGPISTEYFILWNAGVGPDCRGLQANTYACVGVIGGIPTPTKAGNGIATPTPTQPGMVGNCNKFVKVNPGDTCDIVAFFNGPISTEYFVLWNAGVGGHECKNLQAGTYACIGVM</sequence>
<accession>A0AAD4ENY5</accession>
<evidence type="ECO:0000256" key="4">
    <source>
        <dbReference type="ARBA" id="ARBA00044955"/>
    </source>
</evidence>
<dbReference type="PANTHER" id="PTHR34997:SF2">
    <property type="entry name" value="LYSM DOMAIN-CONTAINING PROTEIN-RELATED"/>
    <property type="match status" value="1"/>
</dbReference>
<keyword evidence="3" id="KW-0843">Virulence</keyword>